<organism evidence="1">
    <name type="scientific">Ectopseudomonas mendocina (strain ymp)</name>
    <name type="common">Pseudomonas mendocina</name>
    <dbReference type="NCBI Taxonomy" id="399739"/>
    <lineage>
        <taxon>Bacteria</taxon>
        <taxon>Pseudomonadati</taxon>
        <taxon>Pseudomonadota</taxon>
        <taxon>Gammaproteobacteria</taxon>
        <taxon>Pseudomonadales</taxon>
        <taxon>Pseudomonadaceae</taxon>
        <taxon>Ectopseudomonas</taxon>
    </lineage>
</organism>
<name>A4XVJ3_ECTM1</name>
<dbReference type="KEGG" id="pmy:Pmen_2603"/>
<sequence length="92" mass="10350">MCDSVSHLPTSRPANSPIWAKLPFSRHLSQLQGDPFLALRKLVAQKAARAVAQVILHDPARALKPRWRRHVALQWLPAFSILAADFCPIKLH</sequence>
<dbReference type="STRING" id="399739.Pmen_2603"/>
<reference evidence="1" key="1">
    <citation type="submission" date="2007-04" db="EMBL/GenBank/DDBJ databases">
        <title>Complete sequence of Pseudomonas mendocina ymp.</title>
        <authorList>
            <consortium name="US DOE Joint Genome Institute"/>
            <person name="Copeland A."/>
            <person name="Lucas S."/>
            <person name="Lapidus A."/>
            <person name="Barry K."/>
            <person name="Glavina del Rio T."/>
            <person name="Dalin E."/>
            <person name="Tice H."/>
            <person name="Pitluck S."/>
            <person name="Kiss H."/>
            <person name="Brettin T."/>
            <person name="Detter J.C."/>
            <person name="Bruce D."/>
            <person name="Han C."/>
            <person name="Schmutz J."/>
            <person name="Larimer F."/>
            <person name="Land M."/>
            <person name="Hauser L."/>
            <person name="Kyrpides N."/>
            <person name="Mikhailova N."/>
            <person name="Hersman L."/>
            <person name="Dubois J."/>
            <person name="Maurice P."/>
            <person name="Richardson P."/>
        </authorList>
    </citation>
    <scope>NUCLEOTIDE SEQUENCE [LARGE SCALE GENOMIC DNA]</scope>
    <source>
        <strain evidence="1">Ymp</strain>
    </source>
</reference>
<evidence type="ECO:0000313" key="1">
    <source>
        <dbReference type="EMBL" id="ABP85359.1"/>
    </source>
</evidence>
<gene>
    <name evidence="1" type="ordered locus">Pmen_2603</name>
</gene>
<accession>A4XVJ3</accession>
<protein>
    <submittedName>
        <fullName evidence="1">Uncharacterized protein</fullName>
    </submittedName>
</protein>
<dbReference type="AlphaFoldDB" id="A4XVJ3"/>
<dbReference type="EMBL" id="CP000680">
    <property type="protein sequence ID" value="ABP85359.1"/>
    <property type="molecule type" value="Genomic_DNA"/>
</dbReference>
<proteinExistence type="predicted"/>
<dbReference type="HOGENOM" id="CLU_2410964_0_0_6"/>